<dbReference type="AlphaFoldDB" id="A0A0K0CX12"/>
<protein>
    <submittedName>
        <fullName evidence="3">EF-hand domain-containing protein</fullName>
    </submittedName>
</protein>
<dbReference type="Gene3D" id="1.10.238.10">
    <property type="entry name" value="EF-hand"/>
    <property type="match status" value="1"/>
</dbReference>
<dbReference type="STRING" id="6313.A0A0K0CX12"/>
<dbReference type="Proteomes" id="UP000035642">
    <property type="component" value="Unassembled WGS sequence"/>
</dbReference>
<evidence type="ECO:0000259" key="1">
    <source>
        <dbReference type="PROSITE" id="PS50222"/>
    </source>
</evidence>
<dbReference type="GO" id="GO:0005509">
    <property type="term" value="F:calcium ion binding"/>
    <property type="evidence" value="ECO:0007669"/>
    <property type="project" value="InterPro"/>
</dbReference>
<reference evidence="2" key="1">
    <citation type="submission" date="2012-09" db="EMBL/GenBank/DDBJ databases">
        <authorList>
            <person name="Martin A.A."/>
        </authorList>
    </citation>
    <scope>NUCLEOTIDE SEQUENCE</scope>
</reference>
<feature type="domain" description="EF-hand" evidence="1">
    <location>
        <begin position="27"/>
        <end position="62"/>
    </location>
</feature>
<dbReference type="PROSITE" id="PS50222">
    <property type="entry name" value="EF_HAND_2"/>
    <property type="match status" value="1"/>
</dbReference>
<sequence length="79" mass="9401">MASRKKVNRCQRPQQTTSHAFAMFDQPRIQEFTEVLKATDRTRDGFIDHAYLGKYLRHYYLTVFFWTPFSATAYVKSVM</sequence>
<name>A0A0K0CX12_ANGCA</name>
<evidence type="ECO:0000313" key="2">
    <source>
        <dbReference type="Proteomes" id="UP000035642"/>
    </source>
</evidence>
<reference evidence="3" key="2">
    <citation type="submission" date="2017-02" db="UniProtKB">
        <authorList>
            <consortium name="WormBaseParasite"/>
        </authorList>
    </citation>
    <scope>IDENTIFICATION</scope>
</reference>
<organism evidence="2 3">
    <name type="scientific">Angiostrongylus cantonensis</name>
    <name type="common">Rat lungworm</name>
    <dbReference type="NCBI Taxonomy" id="6313"/>
    <lineage>
        <taxon>Eukaryota</taxon>
        <taxon>Metazoa</taxon>
        <taxon>Ecdysozoa</taxon>
        <taxon>Nematoda</taxon>
        <taxon>Chromadorea</taxon>
        <taxon>Rhabditida</taxon>
        <taxon>Rhabditina</taxon>
        <taxon>Rhabditomorpha</taxon>
        <taxon>Strongyloidea</taxon>
        <taxon>Metastrongylidae</taxon>
        <taxon>Angiostrongylus</taxon>
    </lineage>
</organism>
<proteinExistence type="predicted"/>
<dbReference type="InterPro" id="IPR002048">
    <property type="entry name" value="EF_hand_dom"/>
</dbReference>
<keyword evidence="2" id="KW-1185">Reference proteome</keyword>
<dbReference type="WBParaSite" id="ACAC_0000204801-mRNA-1">
    <property type="protein sequence ID" value="ACAC_0000204801-mRNA-1"/>
    <property type="gene ID" value="ACAC_0000204801"/>
</dbReference>
<accession>A0A0K0CX12</accession>
<evidence type="ECO:0000313" key="3">
    <source>
        <dbReference type="WBParaSite" id="ACAC_0000204801-mRNA-1"/>
    </source>
</evidence>